<feature type="site" description="Lowers pKa of active site Cys" evidence="6 10">
    <location>
        <position position="164"/>
    </location>
</feature>
<gene>
    <name evidence="6" type="primary">lipB</name>
    <name evidence="12" type="ORF">SAMN05192553_102623</name>
</gene>
<evidence type="ECO:0000256" key="7">
    <source>
        <dbReference type="PIRNR" id="PIRNR016262"/>
    </source>
</evidence>
<dbReference type="RefSeq" id="WP_092171790.1">
    <property type="nucleotide sequence ID" value="NZ_FNZH01000002.1"/>
</dbReference>
<evidence type="ECO:0000313" key="13">
    <source>
        <dbReference type="Proteomes" id="UP000199403"/>
    </source>
</evidence>
<dbReference type="NCBIfam" id="TIGR00214">
    <property type="entry name" value="lipB"/>
    <property type="match status" value="1"/>
</dbReference>
<dbReference type="InterPro" id="IPR000544">
    <property type="entry name" value="Octanoyltransferase"/>
</dbReference>
<keyword evidence="3 6" id="KW-0808">Transferase</keyword>
<dbReference type="GO" id="GO:0009249">
    <property type="term" value="P:protein lipoylation"/>
    <property type="evidence" value="ECO:0007669"/>
    <property type="project" value="InterPro"/>
</dbReference>
<feature type="domain" description="BPL/LPL catalytic" evidence="11">
    <location>
        <begin position="49"/>
        <end position="237"/>
    </location>
</feature>
<dbReference type="InterPro" id="IPR004143">
    <property type="entry name" value="BPL_LPL_catalytic"/>
</dbReference>
<feature type="active site" description="Acyl-thioester intermediate" evidence="6 8">
    <location>
        <position position="198"/>
    </location>
</feature>
<evidence type="ECO:0000256" key="9">
    <source>
        <dbReference type="PIRSR" id="PIRSR016262-2"/>
    </source>
</evidence>
<dbReference type="FunFam" id="3.30.930.10:FF:000035">
    <property type="entry name" value="Putative lipoyltransferase 2, mitochondrial"/>
    <property type="match status" value="1"/>
</dbReference>
<organism evidence="12 13">
    <name type="scientific">Cyclobacterium xiamenense</name>
    <dbReference type="NCBI Taxonomy" id="1297121"/>
    <lineage>
        <taxon>Bacteria</taxon>
        <taxon>Pseudomonadati</taxon>
        <taxon>Bacteroidota</taxon>
        <taxon>Cytophagia</taxon>
        <taxon>Cytophagales</taxon>
        <taxon>Cyclobacteriaceae</taxon>
        <taxon>Cyclobacterium</taxon>
    </lineage>
</organism>
<dbReference type="AlphaFoldDB" id="A0A1H6WG56"/>
<evidence type="ECO:0000256" key="4">
    <source>
        <dbReference type="ARBA" id="ARBA00023315"/>
    </source>
</evidence>
<comment type="subcellular location">
    <subcellularLocation>
        <location evidence="6">Cytoplasm</location>
    </subcellularLocation>
</comment>
<comment type="pathway">
    <text evidence="1 6 7">Protein modification; protein lipoylation via endogenous pathway; protein N(6)-(lipoyl)lysine from octanoyl-[acyl-carrier-protein]: step 1/2.</text>
</comment>
<dbReference type="GO" id="GO:0033819">
    <property type="term" value="F:lipoyl(octanoyl) transferase activity"/>
    <property type="evidence" value="ECO:0007669"/>
    <property type="project" value="UniProtKB-EC"/>
</dbReference>
<dbReference type="GO" id="GO:0005737">
    <property type="term" value="C:cytoplasm"/>
    <property type="evidence" value="ECO:0007669"/>
    <property type="project" value="UniProtKB-SubCell"/>
</dbReference>
<feature type="binding site" evidence="6 9">
    <location>
        <begin position="94"/>
        <end position="101"/>
    </location>
    <ligand>
        <name>substrate</name>
    </ligand>
</feature>
<dbReference type="NCBIfam" id="NF010925">
    <property type="entry name" value="PRK14345.1"/>
    <property type="match status" value="1"/>
</dbReference>
<sequence>MNQFINKKVIFQDLGRKDYRETWDYQEQLFAAIVSAKIANRQQEPTLQQITENYLLFVEHPHVYTLGKSGKPENLLLDEAGLKKHQASFYPINRGGDITYHGPGQLVGYPILDLDNFFTDIHRYLRYLEEAVIATIGDYGLEAGRIEGLTGVWLDHVRQQNPRKICALGVKSSRWVTMHGFAFNVNVDLSYFEHIVPCGIRDKAVTSLHVELGRAVDASEVKTRLKGHLARIFEMELLDIAVPQEKRERSSDF</sequence>
<dbReference type="Pfam" id="PF21948">
    <property type="entry name" value="LplA-B_cat"/>
    <property type="match status" value="1"/>
</dbReference>
<dbReference type="HAMAP" id="MF_00013">
    <property type="entry name" value="LipB"/>
    <property type="match status" value="1"/>
</dbReference>
<accession>A0A1H6WG56</accession>
<dbReference type="InterPro" id="IPR045864">
    <property type="entry name" value="aa-tRNA-synth_II/BPL/LPL"/>
</dbReference>
<keyword evidence="2 6" id="KW-0963">Cytoplasm</keyword>
<dbReference type="EMBL" id="FNZH01000002">
    <property type="protein sequence ID" value="SEJ14696.1"/>
    <property type="molecule type" value="Genomic_DNA"/>
</dbReference>
<dbReference type="EC" id="2.3.1.181" evidence="6 7"/>
<comment type="similarity">
    <text evidence="6 7">Belongs to the LipB family.</text>
</comment>
<keyword evidence="4 6" id="KW-0012">Acyltransferase</keyword>
<proteinExistence type="inferred from homology"/>
<comment type="miscellaneous">
    <text evidence="6">In the reaction, the free carboxyl group of octanoic acid is attached via an amide linkage to the epsilon-amino group of a specific lysine residue of lipoyl domains of lipoate-dependent enzymes.</text>
</comment>
<dbReference type="Proteomes" id="UP000199403">
    <property type="component" value="Unassembled WGS sequence"/>
</dbReference>
<keyword evidence="13" id="KW-1185">Reference proteome</keyword>
<evidence type="ECO:0000256" key="8">
    <source>
        <dbReference type="PIRSR" id="PIRSR016262-1"/>
    </source>
</evidence>
<dbReference type="CDD" id="cd16444">
    <property type="entry name" value="LipB"/>
    <property type="match status" value="1"/>
</dbReference>
<dbReference type="SUPFAM" id="SSF55681">
    <property type="entry name" value="Class II aaRS and biotin synthetases"/>
    <property type="match status" value="1"/>
</dbReference>
<dbReference type="Gene3D" id="3.30.930.10">
    <property type="entry name" value="Bira Bifunctional Protein, Domain 2"/>
    <property type="match status" value="1"/>
</dbReference>
<dbReference type="UniPathway" id="UPA00538">
    <property type="reaction ID" value="UER00592"/>
</dbReference>
<evidence type="ECO:0000259" key="11">
    <source>
        <dbReference type="PROSITE" id="PS51733"/>
    </source>
</evidence>
<evidence type="ECO:0000256" key="6">
    <source>
        <dbReference type="HAMAP-Rule" id="MF_00013"/>
    </source>
</evidence>
<dbReference type="PROSITE" id="PS51733">
    <property type="entry name" value="BPL_LPL_CATALYTIC"/>
    <property type="match status" value="1"/>
</dbReference>
<comment type="function">
    <text evidence="5 6 7">Catalyzes the transfer of endogenously produced octanoic acid from octanoyl-acyl-carrier-protein onto the lipoyl domains of lipoate-dependent enzymes. Lipoyl-ACP can also act as a substrate although octanoyl-ACP is likely to be the physiological substrate.</text>
</comment>
<reference evidence="13" key="1">
    <citation type="submission" date="2016-10" db="EMBL/GenBank/DDBJ databases">
        <authorList>
            <person name="Varghese N."/>
            <person name="Submissions S."/>
        </authorList>
    </citation>
    <scope>NUCLEOTIDE SEQUENCE [LARGE SCALE GENOMIC DNA]</scope>
    <source>
        <strain evidence="13">IBRC-M 10761</strain>
    </source>
</reference>
<dbReference type="PANTHER" id="PTHR10993:SF12">
    <property type="entry name" value="OCTANOYLTRANSFERASE"/>
    <property type="match status" value="1"/>
</dbReference>
<name>A0A1H6WG56_9BACT</name>
<evidence type="ECO:0000256" key="3">
    <source>
        <dbReference type="ARBA" id="ARBA00022679"/>
    </source>
</evidence>
<dbReference type="PIRSF" id="PIRSF016262">
    <property type="entry name" value="LPLase"/>
    <property type="match status" value="1"/>
</dbReference>
<dbReference type="PROSITE" id="PS01313">
    <property type="entry name" value="LIPB"/>
    <property type="match status" value="1"/>
</dbReference>
<evidence type="ECO:0000313" key="12">
    <source>
        <dbReference type="EMBL" id="SEJ14696.1"/>
    </source>
</evidence>
<evidence type="ECO:0000256" key="10">
    <source>
        <dbReference type="PIRSR" id="PIRSR016262-3"/>
    </source>
</evidence>
<evidence type="ECO:0000256" key="2">
    <source>
        <dbReference type="ARBA" id="ARBA00022490"/>
    </source>
</evidence>
<feature type="binding site" evidence="6 9">
    <location>
        <begin position="180"/>
        <end position="182"/>
    </location>
    <ligand>
        <name>substrate</name>
    </ligand>
</feature>
<dbReference type="OrthoDB" id="9787061at2"/>
<protein>
    <recommendedName>
        <fullName evidence="6 7">Octanoyltransferase</fullName>
        <ecNumber evidence="6 7">2.3.1.181</ecNumber>
    </recommendedName>
    <alternativeName>
        <fullName evidence="6">Lipoate-protein ligase B</fullName>
    </alternativeName>
    <alternativeName>
        <fullName evidence="6">Lipoyl/octanoyl transferase</fullName>
    </alternativeName>
    <alternativeName>
        <fullName evidence="6">Octanoyl-[acyl-carrier-protein]-protein N-octanoyltransferase</fullName>
    </alternativeName>
</protein>
<comment type="catalytic activity">
    <reaction evidence="6 7">
        <text>octanoyl-[ACP] + L-lysyl-[protein] = N(6)-octanoyl-L-lysyl-[protein] + holo-[ACP] + H(+)</text>
        <dbReference type="Rhea" id="RHEA:17665"/>
        <dbReference type="Rhea" id="RHEA-COMP:9636"/>
        <dbReference type="Rhea" id="RHEA-COMP:9685"/>
        <dbReference type="Rhea" id="RHEA-COMP:9752"/>
        <dbReference type="Rhea" id="RHEA-COMP:9928"/>
        <dbReference type="ChEBI" id="CHEBI:15378"/>
        <dbReference type="ChEBI" id="CHEBI:29969"/>
        <dbReference type="ChEBI" id="CHEBI:64479"/>
        <dbReference type="ChEBI" id="CHEBI:78463"/>
        <dbReference type="ChEBI" id="CHEBI:78809"/>
        <dbReference type="EC" id="2.3.1.181"/>
    </reaction>
</comment>
<dbReference type="InterPro" id="IPR020605">
    <property type="entry name" value="Octanoyltransferase_CS"/>
</dbReference>
<dbReference type="PANTHER" id="PTHR10993">
    <property type="entry name" value="OCTANOYLTRANSFERASE"/>
    <property type="match status" value="1"/>
</dbReference>
<feature type="binding site" evidence="6 9">
    <location>
        <begin position="167"/>
        <end position="169"/>
    </location>
    <ligand>
        <name>substrate</name>
    </ligand>
</feature>
<evidence type="ECO:0000256" key="5">
    <source>
        <dbReference type="ARBA" id="ARBA00024732"/>
    </source>
</evidence>
<dbReference type="STRING" id="1416801.SAMN05192553_102623"/>
<evidence type="ECO:0000256" key="1">
    <source>
        <dbReference type="ARBA" id="ARBA00004821"/>
    </source>
</evidence>